<dbReference type="Pfam" id="PF02945">
    <property type="entry name" value="Endonuclease_7"/>
    <property type="match status" value="1"/>
</dbReference>
<proteinExistence type="predicted"/>
<dbReference type="GO" id="GO:0004519">
    <property type="term" value="F:endonuclease activity"/>
    <property type="evidence" value="ECO:0007669"/>
    <property type="project" value="UniProtKB-KW"/>
</dbReference>
<dbReference type="SUPFAM" id="SSF54060">
    <property type="entry name" value="His-Me finger endonucleases"/>
    <property type="match status" value="1"/>
</dbReference>
<reference evidence="1 2" key="1">
    <citation type="submission" date="2024-07" db="EMBL/GenBank/DDBJ databases">
        <title>Whole genome sequencing of Prodigiosin pigment-producing Streptomyces salinarius isolated from rhizosphere soil of Arachis hypogaea.</title>
        <authorList>
            <person name="Vidhya A."/>
            <person name="Ramya S."/>
        </authorList>
    </citation>
    <scope>NUCLEOTIDE SEQUENCE [LARGE SCALE GENOMIC DNA]</scope>
    <source>
        <strain evidence="1 2">VRMG2420</strain>
    </source>
</reference>
<evidence type="ECO:0000313" key="1">
    <source>
        <dbReference type="EMBL" id="MFI7876087.1"/>
    </source>
</evidence>
<keyword evidence="1" id="KW-0255">Endonuclease</keyword>
<name>A0ABW8BNU2_9ACTN</name>
<dbReference type="Gene3D" id="3.40.1800.10">
    <property type="entry name" value="His-Me finger endonucleases"/>
    <property type="match status" value="1"/>
</dbReference>
<dbReference type="InterPro" id="IPR004211">
    <property type="entry name" value="Endonuclease_7"/>
</dbReference>
<comment type="caution">
    <text evidence="1">The sequence shown here is derived from an EMBL/GenBank/DDBJ whole genome shotgun (WGS) entry which is preliminary data.</text>
</comment>
<dbReference type="EMBL" id="JBITPR010000066">
    <property type="protein sequence ID" value="MFI7876087.1"/>
    <property type="molecule type" value="Genomic_DNA"/>
</dbReference>
<keyword evidence="1" id="KW-0378">Hydrolase</keyword>
<gene>
    <name evidence="1" type="ORF">AB4829_36535</name>
</gene>
<evidence type="ECO:0000313" key="2">
    <source>
        <dbReference type="Proteomes" id="UP001614264"/>
    </source>
</evidence>
<sequence length="219" mass="24519">MTGALPAHLLKLIEATYRRRANQEPCAPDALGLRDQRYARQPRDGSAGYHLWSPTTGLHVIGCHHGDDSFEPPWREEQLEPPVPAVHVPSEQRCGGWVAPRYFPRPYIGPLPEQWPGPRIPRWYAWWRLHDIQDGTCATCEAPAYAIDHDHVTSLVRGLLCISCNKREGMCRRRTGGSVACPTVTARQYLEAFPIVRQEAAAMMLPPPGRSGPRSMGGR</sequence>
<protein>
    <submittedName>
        <fullName evidence="1">Endonuclease VII domain-containing protein</fullName>
    </submittedName>
</protein>
<dbReference type="RefSeq" id="WP_399595048.1">
    <property type="nucleotide sequence ID" value="NZ_JBITPR010000066.1"/>
</dbReference>
<keyword evidence="1" id="KW-0540">Nuclease</keyword>
<keyword evidence="2" id="KW-1185">Reference proteome</keyword>
<accession>A0ABW8BNU2</accession>
<dbReference type="InterPro" id="IPR038563">
    <property type="entry name" value="Endonuclease_7_sf"/>
</dbReference>
<dbReference type="Proteomes" id="UP001614264">
    <property type="component" value="Unassembled WGS sequence"/>
</dbReference>
<organism evidence="1 2">
    <name type="scientific">Streptomyces salinarius</name>
    <dbReference type="NCBI Taxonomy" id="2762598"/>
    <lineage>
        <taxon>Bacteria</taxon>
        <taxon>Bacillati</taxon>
        <taxon>Actinomycetota</taxon>
        <taxon>Actinomycetes</taxon>
        <taxon>Kitasatosporales</taxon>
        <taxon>Streptomycetaceae</taxon>
        <taxon>Streptomyces</taxon>
    </lineage>
</organism>
<dbReference type="InterPro" id="IPR044925">
    <property type="entry name" value="His-Me_finger_sf"/>
</dbReference>